<dbReference type="GeneID" id="20529586"/>
<keyword evidence="2 4" id="KW-0378">Hydrolase</keyword>
<dbReference type="Gene3D" id="2.130.10.120">
    <property type="entry name" value="Prolyl oligopeptidase, N-terminal domain"/>
    <property type="match status" value="1"/>
</dbReference>
<proteinExistence type="inferred from homology"/>
<keyword evidence="1 4" id="KW-0645">Protease</keyword>
<evidence type="ECO:0000256" key="2">
    <source>
        <dbReference type="ARBA" id="ARBA00022801"/>
    </source>
</evidence>
<sequence length="375" mass="42249">MSSSAATAAAIQYPAVRRDEDFVENLHGVEVRDPYRWLEDPHSEETKAFVDAQNIISKKFIESYPSREPFKKRMTELFNFEKYSTPFVYGNRIFYFHNTGLQSQDVLYVMDGPDAEPRVLLDLNTFSEDGTVSMNTFSISEDGEWLAYGVSSGGSDWVTVRVRSVAPGQVEDHPDGQIEWVKFSYLSWTHDHKGFFYSVRQSPRISPEKIAINGGSNGGLLVGAAVTQRPDLYGAAVADVGVLDMLRFHKFTIGHFWMSDYGCPDKEEDFQYLYKYSPYHNIRIAPGQRFPSVMVTTGDHDDRVVPLHSHKFIAALQHALENAGTQGSDIRHGPAIARIETRAGHGAGKPTMMIIDETCDRFAFIAKALDLTYHE</sequence>
<dbReference type="SUPFAM" id="SSF50993">
    <property type="entry name" value="Peptidase/esterase 'gauge' domain"/>
    <property type="match status" value="1"/>
</dbReference>
<dbReference type="GO" id="GO:0006508">
    <property type="term" value="P:proteolysis"/>
    <property type="evidence" value="ECO:0007669"/>
    <property type="project" value="UniProtKB-KW"/>
</dbReference>
<feature type="domain" description="Peptidase S9A N-terminal" evidence="5">
    <location>
        <begin position="14"/>
        <end position="203"/>
    </location>
</feature>
<keyword evidence="7" id="KW-1185">Reference proteome</keyword>
<keyword evidence="3 4" id="KW-0720">Serine protease</keyword>
<gene>
    <name evidence="6" type="ORF">H696_04861</name>
</gene>
<dbReference type="eggNOG" id="KOG2237">
    <property type="taxonomic scope" value="Eukaryota"/>
</dbReference>
<dbReference type="SUPFAM" id="SSF53474">
    <property type="entry name" value="alpha/beta-Hydrolases"/>
    <property type="match status" value="1"/>
</dbReference>
<evidence type="ECO:0000256" key="4">
    <source>
        <dbReference type="RuleBase" id="RU368024"/>
    </source>
</evidence>
<dbReference type="InterPro" id="IPR051167">
    <property type="entry name" value="Prolyl_oligopep/macrocyclase"/>
</dbReference>
<dbReference type="OrthoDB" id="248387at2759"/>
<accession>A0A058Z3T6</accession>
<dbReference type="GO" id="GO:0005829">
    <property type="term" value="C:cytosol"/>
    <property type="evidence" value="ECO:0007669"/>
    <property type="project" value="TreeGrafter"/>
</dbReference>
<organism evidence="6">
    <name type="scientific">Fonticula alba</name>
    <name type="common">Slime mold</name>
    <dbReference type="NCBI Taxonomy" id="691883"/>
    <lineage>
        <taxon>Eukaryota</taxon>
        <taxon>Rotosphaerida</taxon>
        <taxon>Fonticulaceae</taxon>
        <taxon>Fonticula</taxon>
    </lineage>
</organism>
<reference evidence="6" key="1">
    <citation type="submission" date="2013-04" db="EMBL/GenBank/DDBJ databases">
        <title>The Genome Sequence of Fonticula alba ATCC 38817.</title>
        <authorList>
            <consortium name="The Broad Institute Genomics Platform"/>
            <person name="Russ C."/>
            <person name="Cuomo C."/>
            <person name="Burger G."/>
            <person name="Gray M.W."/>
            <person name="Holland P.W.H."/>
            <person name="King N."/>
            <person name="Lang F.B.F."/>
            <person name="Roger A.J."/>
            <person name="Ruiz-Trillo I."/>
            <person name="Brown M."/>
            <person name="Walker B."/>
            <person name="Young S."/>
            <person name="Zeng Q."/>
            <person name="Gargeya S."/>
            <person name="Fitzgerald M."/>
            <person name="Haas B."/>
            <person name="Abouelleil A."/>
            <person name="Allen A.W."/>
            <person name="Alvarado L."/>
            <person name="Arachchi H.M."/>
            <person name="Berlin A.M."/>
            <person name="Chapman S.B."/>
            <person name="Gainer-Dewar J."/>
            <person name="Goldberg J."/>
            <person name="Griggs A."/>
            <person name="Gujja S."/>
            <person name="Hansen M."/>
            <person name="Howarth C."/>
            <person name="Imamovic A."/>
            <person name="Ireland A."/>
            <person name="Larimer J."/>
            <person name="McCowan C."/>
            <person name="Murphy C."/>
            <person name="Pearson M."/>
            <person name="Poon T.W."/>
            <person name="Priest M."/>
            <person name="Roberts A."/>
            <person name="Saif S."/>
            <person name="Shea T."/>
            <person name="Sisk P."/>
            <person name="Sykes S."/>
            <person name="Wortman J."/>
            <person name="Nusbaum C."/>
            <person name="Birren B."/>
        </authorList>
    </citation>
    <scope>NUCLEOTIDE SEQUENCE [LARGE SCALE GENOMIC DNA]</scope>
    <source>
        <strain evidence="6">ATCC 38817</strain>
    </source>
</reference>
<evidence type="ECO:0000256" key="1">
    <source>
        <dbReference type="ARBA" id="ARBA00022670"/>
    </source>
</evidence>
<dbReference type="AlphaFoldDB" id="A0A058Z3T6"/>
<name>A0A058Z3T6_FONAL</name>
<dbReference type="PANTHER" id="PTHR42881">
    <property type="entry name" value="PROLYL ENDOPEPTIDASE"/>
    <property type="match status" value="1"/>
</dbReference>
<dbReference type="InterPro" id="IPR002470">
    <property type="entry name" value="Peptidase_S9A"/>
</dbReference>
<comment type="similarity">
    <text evidence="4">Belongs to the peptidase S9A family.</text>
</comment>
<protein>
    <recommendedName>
        <fullName evidence="4">Prolyl endopeptidase</fullName>
        <ecNumber evidence="4">3.4.21.-</ecNumber>
    </recommendedName>
</protein>
<dbReference type="Proteomes" id="UP000030693">
    <property type="component" value="Unassembled WGS sequence"/>
</dbReference>
<evidence type="ECO:0000256" key="3">
    <source>
        <dbReference type="ARBA" id="ARBA00022825"/>
    </source>
</evidence>
<dbReference type="EMBL" id="KB932208">
    <property type="protein sequence ID" value="KCV68568.1"/>
    <property type="molecule type" value="Genomic_DNA"/>
</dbReference>
<dbReference type="InterPro" id="IPR023302">
    <property type="entry name" value="Pept_S9A_N"/>
</dbReference>
<dbReference type="RefSeq" id="XP_009497000.1">
    <property type="nucleotide sequence ID" value="XM_009498725.1"/>
</dbReference>
<evidence type="ECO:0000313" key="7">
    <source>
        <dbReference type="Proteomes" id="UP000030693"/>
    </source>
</evidence>
<evidence type="ECO:0000313" key="6">
    <source>
        <dbReference type="EMBL" id="KCV68568.1"/>
    </source>
</evidence>
<dbReference type="Gene3D" id="3.40.50.1820">
    <property type="entry name" value="alpha/beta hydrolase"/>
    <property type="match status" value="2"/>
</dbReference>
<dbReference type="EC" id="3.4.21.-" evidence="4"/>
<dbReference type="Pfam" id="PF02897">
    <property type="entry name" value="Peptidase_S9_N"/>
    <property type="match status" value="1"/>
</dbReference>
<evidence type="ECO:0000259" key="5">
    <source>
        <dbReference type="Pfam" id="PF02897"/>
    </source>
</evidence>
<dbReference type="GO" id="GO:0070012">
    <property type="term" value="F:oligopeptidase activity"/>
    <property type="evidence" value="ECO:0007669"/>
    <property type="project" value="TreeGrafter"/>
</dbReference>
<dbReference type="GO" id="GO:0004252">
    <property type="term" value="F:serine-type endopeptidase activity"/>
    <property type="evidence" value="ECO:0007669"/>
    <property type="project" value="UniProtKB-UniRule"/>
</dbReference>
<dbReference type="PANTHER" id="PTHR42881:SF2">
    <property type="entry name" value="PROLYL ENDOPEPTIDASE"/>
    <property type="match status" value="1"/>
</dbReference>
<dbReference type="PRINTS" id="PR00862">
    <property type="entry name" value="PROLIGOPTASE"/>
</dbReference>
<dbReference type="InterPro" id="IPR029058">
    <property type="entry name" value="AB_hydrolase_fold"/>
</dbReference>